<keyword evidence="7 11" id="KW-0862">Zinc</keyword>
<dbReference type="SMART" id="SM00487">
    <property type="entry name" value="DEXDc"/>
    <property type="match status" value="1"/>
</dbReference>
<evidence type="ECO:0000259" key="12">
    <source>
        <dbReference type="PROSITE" id="PS51192"/>
    </source>
</evidence>
<feature type="binding site" evidence="11">
    <location>
        <position position="538"/>
    </location>
    <ligand>
        <name>Zn(2+)</name>
        <dbReference type="ChEBI" id="CHEBI:29105"/>
        <label>2</label>
    </ligand>
</feature>
<dbReference type="NCBIfam" id="TIGR00595">
    <property type="entry name" value="priA"/>
    <property type="match status" value="1"/>
</dbReference>
<feature type="domain" description="Helicase C-terminal" evidence="13">
    <location>
        <begin position="543"/>
        <end position="711"/>
    </location>
</feature>
<proteinExistence type="inferred from homology"/>
<dbReference type="InterPro" id="IPR001650">
    <property type="entry name" value="Helicase_C-like"/>
</dbReference>
<evidence type="ECO:0000256" key="5">
    <source>
        <dbReference type="ARBA" id="ARBA00022801"/>
    </source>
</evidence>
<name>A0ABW0U5X8_9BACI</name>
<feature type="binding site" evidence="11">
    <location>
        <position position="520"/>
    </location>
    <ligand>
        <name>Zn(2+)</name>
        <dbReference type="ChEBI" id="CHEBI:29105"/>
        <label>2</label>
    </ligand>
</feature>
<evidence type="ECO:0000256" key="6">
    <source>
        <dbReference type="ARBA" id="ARBA00022806"/>
    </source>
</evidence>
<feature type="binding site" evidence="11">
    <location>
        <position position="517"/>
    </location>
    <ligand>
        <name>Zn(2+)</name>
        <dbReference type="ChEBI" id="CHEBI:29105"/>
        <label>2</label>
    </ligand>
</feature>
<keyword evidence="6 11" id="KW-0347">Helicase</keyword>
<comment type="similarity">
    <text evidence="11">Belongs to the helicase family. PriA subfamily.</text>
</comment>
<dbReference type="InterPro" id="IPR040498">
    <property type="entry name" value="PriA_CRR"/>
</dbReference>
<keyword evidence="8 11" id="KW-0067">ATP-binding</keyword>
<dbReference type="CDD" id="cd18804">
    <property type="entry name" value="SF2_C_priA"/>
    <property type="match status" value="1"/>
</dbReference>
<feature type="domain" description="Helicase ATP-binding" evidence="12">
    <location>
        <begin position="280"/>
        <end position="446"/>
    </location>
</feature>
<evidence type="ECO:0000313" key="14">
    <source>
        <dbReference type="EMBL" id="MFC5628031.1"/>
    </source>
</evidence>
<dbReference type="Proteomes" id="UP001596143">
    <property type="component" value="Unassembled WGS sequence"/>
</dbReference>
<dbReference type="NCBIfam" id="NF004066">
    <property type="entry name" value="PRK05580.1-3"/>
    <property type="match status" value="1"/>
</dbReference>
<sequence length="803" mass="92338">MYAKVIVDIPALSLDKAFDYKVPENYQLFIQVGMRVLVPFGKRKIQGIVWQLTNETDVEQVKTIAELLDPYPVLTNELLRLGEWLAKETTCFLSSAYGAMIPSAIRAKPKKMIQRQVKKEQLPPVLQAVFANKQSVLWKELPKEAAFLSTLKQEIERGHVVVDYVLKNKIEKKTILCVRLVKTYTDEEIAKSIHPSAKKQRKMLEWLQERSAEDWVPVKDVLAQTNTSMSVVHTLVEKGFLQKEKREIYRDPYEHRNFEVTTALSLTSDQARVLTDIEKAITEEKARTYLLRGVTGSGKTEVYLQAIEHVLQKGKEAIVLVPEISLTPQMVERFKGRFGSLVAVLHSALSQGEKYDEWRKILKKEVKVVVGARSAVFAPFENIGLIVIDEEHESSYKQEDHPRYHARDVAIWRGKYHRAPVLLGSATPSLESYARAMRNVYQLLELPSRVNRLPLPHVDIIDMRQELKKGNRTPFSETLFQKMKERLEKKEQTVLFLNRRGFSTFVMCRTCGYTAECPHCEITLTYHHTGRLLKCHYCGHEEPLITTCPACSSEQIRFFGTGTQKVEAELTKLLPEAKVIRMDVDTTSKKGSHEKLLQAFGKKEADILLGTQMIAKGLDFPDITLVGVLAADTLLHLPDFRAAERTFQLLTQVSGRAGREKRPGEVVIQTYSPDHYSIQHAKSHDYIQFAQREMYQRKETGYPPYYYMTLITVAHEDVMKTMKTAENIAKFLRHQLSSETKVLGPTVSPIARIKDRYRYQCMIKYRNEPSLKQTLGKILQHYQQEIEREHLLISIDNNPQMFM</sequence>
<dbReference type="Pfam" id="PF17764">
    <property type="entry name" value="PriA_3primeBD"/>
    <property type="match status" value="1"/>
</dbReference>
<evidence type="ECO:0000259" key="13">
    <source>
        <dbReference type="PROSITE" id="PS51194"/>
    </source>
</evidence>
<feature type="binding site" evidence="11">
    <location>
        <position position="548"/>
    </location>
    <ligand>
        <name>Zn(2+)</name>
        <dbReference type="ChEBI" id="CHEBI:29105"/>
        <label>1</label>
    </ligand>
</feature>
<dbReference type="Gene3D" id="3.40.1440.60">
    <property type="entry name" value="PriA, 3(prime) DNA-binding domain"/>
    <property type="match status" value="1"/>
</dbReference>
<evidence type="ECO:0000256" key="9">
    <source>
        <dbReference type="ARBA" id="ARBA00023125"/>
    </source>
</evidence>
<accession>A0ABW0U5X8</accession>
<dbReference type="InterPro" id="IPR041236">
    <property type="entry name" value="PriA_C"/>
</dbReference>
<keyword evidence="9 11" id="KW-0238">DNA-binding</keyword>
<comment type="subunit">
    <text evidence="11">Component of the replication restart primosome.</text>
</comment>
<keyword evidence="15" id="KW-1185">Reference proteome</keyword>
<dbReference type="InterPro" id="IPR011545">
    <property type="entry name" value="DEAD/DEAH_box_helicase_dom"/>
</dbReference>
<dbReference type="PROSITE" id="PS51192">
    <property type="entry name" value="HELICASE_ATP_BIND_1"/>
    <property type="match status" value="1"/>
</dbReference>
<reference evidence="15" key="1">
    <citation type="journal article" date="2019" name="Int. J. Syst. Evol. Microbiol.">
        <title>The Global Catalogue of Microorganisms (GCM) 10K type strain sequencing project: providing services to taxonomists for standard genome sequencing and annotation.</title>
        <authorList>
            <consortium name="The Broad Institute Genomics Platform"/>
            <consortium name="The Broad Institute Genome Sequencing Center for Infectious Disease"/>
            <person name="Wu L."/>
            <person name="Ma J."/>
        </authorList>
    </citation>
    <scope>NUCLEOTIDE SEQUENCE [LARGE SCALE GENOMIC DNA]</scope>
    <source>
        <strain evidence="15">CGMCC 1.15790</strain>
    </source>
</reference>
<comment type="catalytic activity">
    <reaction evidence="11">
        <text>ATP + H2O = ADP + phosphate + H(+)</text>
        <dbReference type="Rhea" id="RHEA:13065"/>
        <dbReference type="ChEBI" id="CHEBI:15377"/>
        <dbReference type="ChEBI" id="CHEBI:15378"/>
        <dbReference type="ChEBI" id="CHEBI:30616"/>
        <dbReference type="ChEBI" id="CHEBI:43474"/>
        <dbReference type="ChEBI" id="CHEBI:456216"/>
        <dbReference type="EC" id="5.6.2.4"/>
    </reaction>
</comment>
<feature type="binding site" evidence="11">
    <location>
        <position position="511"/>
    </location>
    <ligand>
        <name>Zn(2+)</name>
        <dbReference type="ChEBI" id="CHEBI:29105"/>
        <label>1</label>
    </ligand>
</feature>
<comment type="caution">
    <text evidence="14">The sequence shown here is derived from an EMBL/GenBank/DDBJ whole genome shotgun (WGS) entry which is preliminary data.</text>
</comment>
<dbReference type="InterPro" id="IPR027417">
    <property type="entry name" value="P-loop_NTPase"/>
</dbReference>
<keyword evidence="10 11" id="KW-0413">Isomerase</keyword>
<evidence type="ECO:0000256" key="8">
    <source>
        <dbReference type="ARBA" id="ARBA00022840"/>
    </source>
</evidence>
<dbReference type="RefSeq" id="WP_270898055.1">
    <property type="nucleotide sequence ID" value="NZ_JBHSPF010000018.1"/>
</dbReference>
<dbReference type="InterPro" id="IPR014001">
    <property type="entry name" value="Helicase_ATP-bd"/>
</dbReference>
<dbReference type="PROSITE" id="PS51194">
    <property type="entry name" value="HELICASE_CTER"/>
    <property type="match status" value="1"/>
</dbReference>
<feature type="binding site" evidence="11">
    <location>
        <position position="508"/>
    </location>
    <ligand>
        <name>Zn(2+)</name>
        <dbReference type="ChEBI" id="CHEBI:29105"/>
        <label>1</label>
    </ligand>
</feature>
<evidence type="ECO:0000256" key="11">
    <source>
        <dbReference type="HAMAP-Rule" id="MF_00983"/>
    </source>
</evidence>
<feature type="binding site" evidence="11">
    <location>
        <position position="535"/>
    </location>
    <ligand>
        <name>Zn(2+)</name>
        <dbReference type="ChEBI" id="CHEBI:29105"/>
        <label>2</label>
    </ligand>
</feature>
<keyword evidence="1 11" id="KW-0639">Primosome</keyword>
<comment type="function">
    <text evidence="11">Initiates the restart of stalled replication forks, which reloads the replicative helicase on sites other than the origin of replication. Recognizes and binds to abandoned replication forks and remodels them to uncover a helicase loading site. Promotes assembly of the primosome at these replication forks.</text>
</comment>
<comment type="cofactor">
    <cofactor evidence="11">
        <name>Zn(2+)</name>
        <dbReference type="ChEBI" id="CHEBI:29105"/>
    </cofactor>
    <text evidence="11">Binds 2 zinc ions per subunit.</text>
</comment>
<keyword evidence="5 11" id="KW-0378">Hydrolase</keyword>
<protein>
    <recommendedName>
        <fullName evidence="11">Replication restart protein PriA</fullName>
    </recommendedName>
    <alternativeName>
        <fullName evidence="11">ATP-dependent DNA helicase PriA</fullName>
        <ecNumber evidence="11">5.6.2.4</ecNumber>
    </alternativeName>
    <alternativeName>
        <fullName evidence="11">DNA 3'-5' helicase PriA</fullName>
    </alternativeName>
</protein>
<gene>
    <name evidence="11 14" type="primary">priA</name>
    <name evidence="14" type="ORF">ACFPTR_03880</name>
</gene>
<dbReference type="SUPFAM" id="SSF52540">
    <property type="entry name" value="P-loop containing nucleoside triphosphate hydrolases"/>
    <property type="match status" value="2"/>
</dbReference>
<evidence type="ECO:0000256" key="10">
    <source>
        <dbReference type="ARBA" id="ARBA00023235"/>
    </source>
</evidence>
<dbReference type="InterPro" id="IPR041222">
    <property type="entry name" value="PriA_3primeBD"/>
</dbReference>
<evidence type="ECO:0000256" key="4">
    <source>
        <dbReference type="ARBA" id="ARBA00022741"/>
    </source>
</evidence>
<dbReference type="InterPro" id="IPR042115">
    <property type="entry name" value="PriA_3primeBD_sf"/>
</dbReference>
<dbReference type="SMART" id="SM00490">
    <property type="entry name" value="HELICc"/>
    <property type="match status" value="1"/>
</dbReference>
<dbReference type="EC" id="5.6.2.4" evidence="11"/>
<dbReference type="GO" id="GO:0016787">
    <property type="term" value="F:hydrolase activity"/>
    <property type="evidence" value="ECO:0007669"/>
    <property type="project" value="UniProtKB-KW"/>
</dbReference>
<comment type="catalytic activity">
    <reaction evidence="11">
        <text>Couples ATP hydrolysis with the unwinding of duplex DNA by translocating in the 3'-5' direction.</text>
        <dbReference type="EC" id="5.6.2.4"/>
    </reaction>
</comment>
<keyword evidence="3 11" id="KW-0479">Metal-binding</keyword>
<evidence type="ECO:0000256" key="3">
    <source>
        <dbReference type="ARBA" id="ARBA00022723"/>
    </source>
</evidence>
<dbReference type="HAMAP" id="MF_00983">
    <property type="entry name" value="PriA"/>
    <property type="match status" value="1"/>
</dbReference>
<keyword evidence="2 11" id="KW-0235">DNA replication</keyword>
<dbReference type="EMBL" id="JBHSPF010000018">
    <property type="protein sequence ID" value="MFC5628031.1"/>
    <property type="molecule type" value="Genomic_DNA"/>
</dbReference>
<dbReference type="Gene3D" id="3.40.50.300">
    <property type="entry name" value="P-loop containing nucleotide triphosphate hydrolases"/>
    <property type="match status" value="2"/>
</dbReference>
<feature type="binding site" evidence="11">
    <location>
        <position position="551"/>
    </location>
    <ligand>
        <name>Zn(2+)</name>
        <dbReference type="ChEBI" id="CHEBI:29105"/>
        <label>1</label>
    </ligand>
</feature>
<organism evidence="14 15">
    <name type="scientific">Aliibacillus thermotolerans</name>
    <dbReference type="NCBI Taxonomy" id="1834418"/>
    <lineage>
        <taxon>Bacteria</taxon>
        <taxon>Bacillati</taxon>
        <taxon>Bacillota</taxon>
        <taxon>Bacilli</taxon>
        <taxon>Bacillales</taxon>
        <taxon>Bacillaceae</taxon>
        <taxon>Aliibacillus</taxon>
    </lineage>
</organism>
<dbReference type="Pfam" id="PF18319">
    <property type="entry name" value="Zn_ribbon_PriA"/>
    <property type="match status" value="1"/>
</dbReference>
<dbReference type="Pfam" id="PF00270">
    <property type="entry name" value="DEAD"/>
    <property type="match status" value="1"/>
</dbReference>
<dbReference type="Pfam" id="PF00271">
    <property type="entry name" value="Helicase_C"/>
    <property type="match status" value="1"/>
</dbReference>
<evidence type="ECO:0000313" key="15">
    <source>
        <dbReference type="Proteomes" id="UP001596143"/>
    </source>
</evidence>
<dbReference type="Pfam" id="PF18074">
    <property type="entry name" value="PriA_C"/>
    <property type="match status" value="1"/>
</dbReference>
<dbReference type="InterPro" id="IPR005259">
    <property type="entry name" value="PriA"/>
</dbReference>
<dbReference type="PANTHER" id="PTHR30580">
    <property type="entry name" value="PRIMOSOMAL PROTEIN N"/>
    <property type="match status" value="1"/>
</dbReference>
<evidence type="ECO:0000256" key="7">
    <source>
        <dbReference type="ARBA" id="ARBA00022833"/>
    </source>
</evidence>
<evidence type="ECO:0000256" key="2">
    <source>
        <dbReference type="ARBA" id="ARBA00022705"/>
    </source>
</evidence>
<keyword evidence="4 11" id="KW-0547">Nucleotide-binding</keyword>
<dbReference type="CDD" id="cd17929">
    <property type="entry name" value="DEXHc_priA"/>
    <property type="match status" value="1"/>
</dbReference>
<dbReference type="PANTHER" id="PTHR30580:SF0">
    <property type="entry name" value="PRIMOSOMAL PROTEIN N"/>
    <property type="match status" value="1"/>
</dbReference>
<evidence type="ECO:0000256" key="1">
    <source>
        <dbReference type="ARBA" id="ARBA00022515"/>
    </source>
</evidence>